<sequence length="151" mass="16464">MSMHCNKNCFTYIRKIDYNLHLIALSPESRLDIPAGRVVRRAGSSSRKSGARRRATAGLAGANASSTSSASAGSILLPAPTTCSPTCFQTVPATSSLFSLRALFSFGYLMQCLFERRLARGDRSAQIVYVNSVRRRSRTEASEEQFPSSYG</sequence>
<dbReference type="EMBL" id="CAKOGL010000016">
    <property type="protein sequence ID" value="CAH2096200.1"/>
    <property type="molecule type" value="Genomic_DNA"/>
</dbReference>
<dbReference type="AlphaFoldDB" id="A0AAU9UHB8"/>
<dbReference type="Proteomes" id="UP001153954">
    <property type="component" value="Unassembled WGS sequence"/>
</dbReference>
<reference evidence="2" key="1">
    <citation type="submission" date="2022-03" db="EMBL/GenBank/DDBJ databases">
        <authorList>
            <person name="Tunstrom K."/>
        </authorList>
    </citation>
    <scope>NUCLEOTIDE SEQUENCE</scope>
</reference>
<keyword evidence="3" id="KW-1185">Reference proteome</keyword>
<proteinExistence type="predicted"/>
<feature type="region of interest" description="Disordered" evidence="1">
    <location>
        <begin position="42"/>
        <end position="69"/>
    </location>
</feature>
<name>A0AAU9UHB8_EUPED</name>
<evidence type="ECO:0000313" key="3">
    <source>
        <dbReference type="Proteomes" id="UP001153954"/>
    </source>
</evidence>
<evidence type="ECO:0000313" key="2">
    <source>
        <dbReference type="EMBL" id="CAH2096200.1"/>
    </source>
</evidence>
<organism evidence="2 3">
    <name type="scientific">Euphydryas editha</name>
    <name type="common">Edith's checkerspot</name>
    <dbReference type="NCBI Taxonomy" id="104508"/>
    <lineage>
        <taxon>Eukaryota</taxon>
        <taxon>Metazoa</taxon>
        <taxon>Ecdysozoa</taxon>
        <taxon>Arthropoda</taxon>
        <taxon>Hexapoda</taxon>
        <taxon>Insecta</taxon>
        <taxon>Pterygota</taxon>
        <taxon>Neoptera</taxon>
        <taxon>Endopterygota</taxon>
        <taxon>Lepidoptera</taxon>
        <taxon>Glossata</taxon>
        <taxon>Ditrysia</taxon>
        <taxon>Papilionoidea</taxon>
        <taxon>Nymphalidae</taxon>
        <taxon>Nymphalinae</taxon>
        <taxon>Euphydryas</taxon>
    </lineage>
</organism>
<gene>
    <name evidence="2" type="ORF">EEDITHA_LOCUS11570</name>
</gene>
<comment type="caution">
    <text evidence="2">The sequence shown here is derived from an EMBL/GenBank/DDBJ whole genome shotgun (WGS) entry which is preliminary data.</text>
</comment>
<protein>
    <submittedName>
        <fullName evidence="2">Uncharacterized protein</fullName>
    </submittedName>
</protein>
<evidence type="ECO:0000256" key="1">
    <source>
        <dbReference type="SAM" id="MobiDB-lite"/>
    </source>
</evidence>
<feature type="compositionally biased region" description="Low complexity" evidence="1">
    <location>
        <begin position="56"/>
        <end position="69"/>
    </location>
</feature>
<accession>A0AAU9UHB8</accession>